<evidence type="ECO:0000313" key="2">
    <source>
        <dbReference type="EMBL" id="CUO84138.1"/>
    </source>
</evidence>
<dbReference type="AlphaFoldDB" id="A0A174IFK0"/>
<keyword evidence="1" id="KW-0812">Transmembrane</keyword>
<evidence type="ECO:0008006" key="4">
    <source>
        <dbReference type="Google" id="ProtNLM"/>
    </source>
</evidence>
<dbReference type="Proteomes" id="UP000095517">
    <property type="component" value="Unassembled WGS sequence"/>
</dbReference>
<feature type="transmembrane region" description="Helical" evidence="1">
    <location>
        <begin position="61"/>
        <end position="79"/>
    </location>
</feature>
<evidence type="ECO:0000313" key="3">
    <source>
        <dbReference type="Proteomes" id="UP000095517"/>
    </source>
</evidence>
<protein>
    <recommendedName>
        <fullName evidence="4">Transmembrane protein</fullName>
    </recommendedName>
</protein>
<reference evidence="2 3" key="1">
    <citation type="submission" date="2015-09" db="EMBL/GenBank/DDBJ databases">
        <authorList>
            <consortium name="Pathogen Informatics"/>
        </authorList>
    </citation>
    <scope>NUCLEOTIDE SEQUENCE [LARGE SCALE GENOMIC DNA]</scope>
    <source>
        <strain evidence="2 3">2789STDY5608840</strain>
    </source>
</reference>
<dbReference type="EMBL" id="CYZH01000018">
    <property type="protein sequence ID" value="CUO84138.1"/>
    <property type="molecule type" value="Genomic_DNA"/>
</dbReference>
<keyword evidence="1" id="KW-0472">Membrane</keyword>
<accession>A0A174IFK0</accession>
<evidence type="ECO:0000256" key="1">
    <source>
        <dbReference type="SAM" id="Phobius"/>
    </source>
</evidence>
<feature type="transmembrane region" description="Helical" evidence="1">
    <location>
        <begin position="29"/>
        <end position="49"/>
    </location>
</feature>
<sequence length="163" mass="18590">METTKTTEKFKSVHKTFSYTPQSALTNQWSSLAFGIGMIVVPLIYPFGLRIRRAVILSPEVFSAILIIGGVLLLIMTYFDIRKARVLAAQGGTITVDKGRVTYPEVNKSKIEYNSFLISDISYIKDDDEENQFKVSLPDKYIVFETKYFASQEEFEGFRSLFN</sequence>
<organism evidence="2 3">
    <name type="scientific">Bacteroides finegoldii</name>
    <dbReference type="NCBI Taxonomy" id="338188"/>
    <lineage>
        <taxon>Bacteria</taxon>
        <taxon>Pseudomonadati</taxon>
        <taxon>Bacteroidota</taxon>
        <taxon>Bacteroidia</taxon>
        <taxon>Bacteroidales</taxon>
        <taxon>Bacteroidaceae</taxon>
        <taxon>Bacteroides</taxon>
    </lineage>
</organism>
<keyword evidence="1" id="KW-1133">Transmembrane helix</keyword>
<dbReference type="RefSeq" id="WP_055279477.1">
    <property type="nucleotide sequence ID" value="NZ_CABIXA010000018.1"/>
</dbReference>
<name>A0A174IFK0_9BACE</name>
<dbReference type="STRING" id="338188.ERS852397_02920"/>
<proteinExistence type="predicted"/>
<gene>
    <name evidence="2" type="ORF">ERS852397_02920</name>
</gene>